<dbReference type="HOGENOM" id="CLU_2001336_0_0_14"/>
<dbReference type="STRING" id="859194.MHF_0920"/>
<dbReference type="KEGG" id="mhf:MHF_0920"/>
<reference key="2">
    <citation type="submission" date="2011-05" db="EMBL/GenBank/DDBJ databases">
        <title>The Genome of Mycoplasma haemofelis Strain Ohio2, a pathogenic hemoplasma of the cat.</title>
        <authorList>
            <person name="Santos A.P."/>
            <person name="Guimaraes A.M.S."/>
            <person name="SanMiguel P.J."/>
            <person name="Martin S.W."/>
            <person name="Messick J.B."/>
        </authorList>
    </citation>
    <scope>NUCLEOTIDE SEQUENCE</scope>
    <source>
        <strain>Ohio2</strain>
    </source>
</reference>
<evidence type="ECO:0000313" key="3">
    <source>
        <dbReference type="Proteomes" id="UP000007952"/>
    </source>
</evidence>
<keyword evidence="1" id="KW-1133">Transmembrane helix</keyword>
<evidence type="ECO:0000256" key="1">
    <source>
        <dbReference type="SAM" id="Phobius"/>
    </source>
</evidence>
<feature type="transmembrane region" description="Helical" evidence="1">
    <location>
        <begin position="12"/>
        <end position="34"/>
    </location>
</feature>
<sequence>MKACMNHQSSSLLLKGIVGTVLTSSILGGMTGLYRLSFPTKIDQLVKRHTTNVLLSDDSSDSWNGPWKRFKEYGPKSDYWKISEPYSETPPEDFKKKCKENSQKTASGIWSSLFYEVVYFCTVS</sequence>
<gene>
    <name evidence="2" type="ordered locus">MHF_0920</name>
</gene>
<keyword evidence="1" id="KW-0812">Transmembrane</keyword>
<proteinExistence type="predicted"/>
<keyword evidence="1" id="KW-0472">Membrane</keyword>
<evidence type="ECO:0000313" key="2">
    <source>
        <dbReference type="EMBL" id="AEG73177.1"/>
    </source>
</evidence>
<organism evidence="2 3">
    <name type="scientific">Mycoplasma haemofelis (strain Ohio2)</name>
    <dbReference type="NCBI Taxonomy" id="859194"/>
    <lineage>
        <taxon>Bacteria</taxon>
        <taxon>Bacillati</taxon>
        <taxon>Mycoplasmatota</taxon>
        <taxon>Mollicutes</taxon>
        <taxon>Mycoplasmataceae</taxon>
        <taxon>Mycoplasma</taxon>
    </lineage>
</organism>
<dbReference type="Proteomes" id="UP000007952">
    <property type="component" value="Chromosome"/>
</dbReference>
<dbReference type="AlphaFoldDB" id="F6FIX9"/>
<protein>
    <submittedName>
        <fullName evidence="2">Uncharacterized protein</fullName>
    </submittedName>
</protein>
<dbReference type="EMBL" id="CP002808">
    <property type="protein sequence ID" value="AEG73177.1"/>
    <property type="molecule type" value="Genomic_DNA"/>
</dbReference>
<name>F6FIX9_MYCHI</name>
<reference evidence="2 3" key="1">
    <citation type="journal article" date="2011" name="J. Bacteriol.">
        <title>Complete genome sequences of two hemotropic Mycoplasmas, Mycoplasma haemofelis strain Ohio2 and Mycoplasma suis strain Illinois.</title>
        <authorList>
            <person name="Messick J.B."/>
            <person name="Santos A.P."/>
            <person name="Guimaraes A.M."/>
        </authorList>
    </citation>
    <scope>NUCLEOTIDE SEQUENCE [LARGE SCALE GENOMIC DNA]</scope>
    <source>
        <strain evidence="2 3">Ohio2</strain>
    </source>
</reference>
<accession>F6FIX9</accession>